<keyword evidence="3" id="KW-1185">Reference proteome</keyword>
<gene>
    <name evidence="2" type="ORF">AXF42_Ash006882</name>
</gene>
<dbReference type="OrthoDB" id="786567at2759"/>
<protein>
    <recommendedName>
        <fullName evidence="1">DUF4283 domain-containing protein</fullName>
    </recommendedName>
</protein>
<name>A0A2I0BEF4_9ASPA</name>
<reference evidence="2 3" key="1">
    <citation type="journal article" date="2017" name="Nature">
        <title>The Apostasia genome and the evolution of orchids.</title>
        <authorList>
            <person name="Zhang G.Q."/>
            <person name="Liu K.W."/>
            <person name="Li Z."/>
            <person name="Lohaus R."/>
            <person name="Hsiao Y.Y."/>
            <person name="Niu S.C."/>
            <person name="Wang J.Y."/>
            <person name="Lin Y.C."/>
            <person name="Xu Q."/>
            <person name="Chen L.J."/>
            <person name="Yoshida K."/>
            <person name="Fujiwara S."/>
            <person name="Wang Z.W."/>
            <person name="Zhang Y.Q."/>
            <person name="Mitsuda N."/>
            <person name="Wang M."/>
            <person name="Liu G.H."/>
            <person name="Pecoraro L."/>
            <person name="Huang H.X."/>
            <person name="Xiao X.J."/>
            <person name="Lin M."/>
            <person name="Wu X.Y."/>
            <person name="Wu W.L."/>
            <person name="Chen Y.Y."/>
            <person name="Chang S.B."/>
            <person name="Sakamoto S."/>
            <person name="Ohme-Takagi M."/>
            <person name="Yagi M."/>
            <person name="Zeng S.J."/>
            <person name="Shen C.Y."/>
            <person name="Yeh C.M."/>
            <person name="Luo Y.B."/>
            <person name="Tsai W.C."/>
            <person name="Van de Peer Y."/>
            <person name="Liu Z.J."/>
        </authorList>
    </citation>
    <scope>NUCLEOTIDE SEQUENCE [LARGE SCALE GENOMIC DNA]</scope>
    <source>
        <strain evidence="3">cv. Shenzhen</strain>
        <tissue evidence="2">Stem</tissue>
    </source>
</reference>
<organism evidence="2 3">
    <name type="scientific">Apostasia shenzhenica</name>
    <dbReference type="NCBI Taxonomy" id="1088818"/>
    <lineage>
        <taxon>Eukaryota</taxon>
        <taxon>Viridiplantae</taxon>
        <taxon>Streptophyta</taxon>
        <taxon>Embryophyta</taxon>
        <taxon>Tracheophyta</taxon>
        <taxon>Spermatophyta</taxon>
        <taxon>Magnoliopsida</taxon>
        <taxon>Liliopsida</taxon>
        <taxon>Asparagales</taxon>
        <taxon>Orchidaceae</taxon>
        <taxon>Apostasioideae</taxon>
        <taxon>Apostasia</taxon>
    </lineage>
</organism>
<dbReference type="EMBL" id="KZ451886">
    <property type="protein sequence ID" value="PKA66185.1"/>
    <property type="molecule type" value="Genomic_DNA"/>
</dbReference>
<dbReference type="InterPro" id="IPR025558">
    <property type="entry name" value="DUF4283"/>
</dbReference>
<dbReference type="Proteomes" id="UP000236161">
    <property type="component" value="Unassembled WGS sequence"/>
</dbReference>
<proteinExistence type="predicted"/>
<dbReference type="Pfam" id="PF14111">
    <property type="entry name" value="DUF4283"/>
    <property type="match status" value="1"/>
</dbReference>
<dbReference type="PANTHER" id="PTHR31286:SF179">
    <property type="entry name" value="RNASE H TYPE-1 DOMAIN-CONTAINING PROTEIN"/>
    <property type="match status" value="1"/>
</dbReference>
<accession>A0A2I0BEF4</accession>
<dbReference type="InterPro" id="IPR040256">
    <property type="entry name" value="At4g02000-like"/>
</dbReference>
<dbReference type="AlphaFoldDB" id="A0A2I0BEF4"/>
<evidence type="ECO:0000313" key="3">
    <source>
        <dbReference type="Proteomes" id="UP000236161"/>
    </source>
</evidence>
<evidence type="ECO:0000259" key="1">
    <source>
        <dbReference type="Pfam" id="PF14111"/>
    </source>
</evidence>
<evidence type="ECO:0000313" key="2">
    <source>
        <dbReference type="EMBL" id="PKA66185.1"/>
    </source>
</evidence>
<dbReference type="PANTHER" id="PTHR31286">
    <property type="entry name" value="GLYCINE-RICH CELL WALL STRUCTURAL PROTEIN 1.8-LIKE"/>
    <property type="match status" value="1"/>
</dbReference>
<feature type="domain" description="DUF4283" evidence="1">
    <location>
        <begin position="53"/>
        <end position="130"/>
    </location>
</feature>
<sequence>MGDKDQLKSFSDIVKNCVVAPVLVTVDKKPYMNKDAITFSYTKDEIQRMASPFELSLVGKFVYGRPDLSDIRRFFVSLKGGCSFGLMDNRHLSINFCNPEDFHRLWEKQLYYVEKCPMKLSKWYPGFRVEKESPICPVWINFLSIPVEFGGEVMNWASVFGKTVKMDEATIKFLKHCSARVLVEMDVSIKHLEEFWVDVEGKEKYLQKVVFENKPLYCNHCFKLAGLNCHSQLCYVPK</sequence>